<dbReference type="EC" id="2.4.99.28" evidence="19"/>
<comment type="caution">
    <text evidence="23">The sequence shown here is derived from an EMBL/GenBank/DDBJ whole genome shotgun (WGS) entry which is preliminary data.</text>
</comment>
<keyword evidence="4" id="KW-0132">Cell division</keyword>
<evidence type="ECO:0000256" key="21">
    <source>
        <dbReference type="ARBA" id="ARBA00049966"/>
    </source>
</evidence>
<keyword evidence="7 22" id="KW-0812">Transmembrane</keyword>
<evidence type="ECO:0000256" key="11">
    <source>
        <dbReference type="ARBA" id="ARBA00023136"/>
    </source>
</evidence>
<feature type="transmembrane region" description="Helical" evidence="22">
    <location>
        <begin position="270"/>
        <end position="296"/>
    </location>
</feature>
<gene>
    <name evidence="23" type="primary">ftsW</name>
    <name evidence="23" type="ORF">ACFSUC_01220</name>
</gene>
<comment type="similarity">
    <text evidence="16">Belongs to the SEDS family. FtsW subfamily.</text>
</comment>
<name>A0ABW5R5E3_9BACL</name>
<feature type="transmembrane region" description="Helical" evidence="22">
    <location>
        <begin position="108"/>
        <end position="129"/>
    </location>
</feature>
<evidence type="ECO:0000256" key="22">
    <source>
        <dbReference type="SAM" id="Phobius"/>
    </source>
</evidence>
<feature type="transmembrane region" description="Helical" evidence="22">
    <location>
        <begin position="51"/>
        <end position="69"/>
    </location>
</feature>
<evidence type="ECO:0000256" key="5">
    <source>
        <dbReference type="ARBA" id="ARBA00022676"/>
    </source>
</evidence>
<keyword evidence="6" id="KW-0808">Transferase</keyword>
<evidence type="ECO:0000256" key="17">
    <source>
        <dbReference type="ARBA" id="ARBA00041185"/>
    </source>
</evidence>
<keyword evidence="12" id="KW-0131">Cell cycle</keyword>
<dbReference type="EMBL" id="JBHUMM010000001">
    <property type="protein sequence ID" value="MFD2670223.1"/>
    <property type="molecule type" value="Genomic_DNA"/>
</dbReference>
<evidence type="ECO:0000256" key="2">
    <source>
        <dbReference type="ARBA" id="ARBA00004752"/>
    </source>
</evidence>
<evidence type="ECO:0000313" key="23">
    <source>
        <dbReference type="EMBL" id="MFD2670223.1"/>
    </source>
</evidence>
<keyword evidence="13" id="KW-0961">Cell wall biogenesis/degradation</keyword>
<evidence type="ECO:0000256" key="4">
    <source>
        <dbReference type="ARBA" id="ARBA00022618"/>
    </source>
</evidence>
<comment type="catalytic activity">
    <reaction evidence="20">
        <text>[GlcNAc-(1-&gt;4)-Mur2Ac(oyl-L-Ala-gamma-D-Glu-L-Lys-D-Ala-D-Ala)](n)-di-trans,octa-cis-undecaprenyl diphosphate + beta-D-GlcNAc-(1-&gt;4)-Mur2Ac(oyl-L-Ala-gamma-D-Glu-L-Lys-D-Ala-D-Ala)-di-trans,octa-cis-undecaprenyl diphosphate = [GlcNAc-(1-&gt;4)-Mur2Ac(oyl-L-Ala-gamma-D-Glu-L-Lys-D-Ala-D-Ala)](n+1)-di-trans,octa-cis-undecaprenyl diphosphate + di-trans,octa-cis-undecaprenyl diphosphate + H(+)</text>
        <dbReference type="Rhea" id="RHEA:23708"/>
        <dbReference type="Rhea" id="RHEA-COMP:9602"/>
        <dbReference type="Rhea" id="RHEA-COMP:9603"/>
        <dbReference type="ChEBI" id="CHEBI:15378"/>
        <dbReference type="ChEBI" id="CHEBI:58405"/>
        <dbReference type="ChEBI" id="CHEBI:60033"/>
        <dbReference type="ChEBI" id="CHEBI:78435"/>
        <dbReference type="EC" id="2.4.99.28"/>
    </reaction>
</comment>
<accession>A0ABW5R5E3</accession>
<evidence type="ECO:0000256" key="16">
    <source>
        <dbReference type="ARBA" id="ARBA00038053"/>
    </source>
</evidence>
<keyword evidence="8" id="KW-0133">Cell shape</keyword>
<evidence type="ECO:0000256" key="18">
    <source>
        <dbReference type="ARBA" id="ARBA00041418"/>
    </source>
</evidence>
<dbReference type="PANTHER" id="PTHR30474">
    <property type="entry name" value="CELL CYCLE PROTEIN"/>
    <property type="match status" value="1"/>
</dbReference>
<keyword evidence="10 22" id="KW-1133">Transmembrane helix</keyword>
<feature type="transmembrane region" description="Helical" evidence="22">
    <location>
        <begin position="186"/>
        <end position="207"/>
    </location>
</feature>
<evidence type="ECO:0000256" key="13">
    <source>
        <dbReference type="ARBA" id="ARBA00023316"/>
    </source>
</evidence>
<sequence length="376" mass="40818">MKSTHRGTPDFILLILTFLLTGFGVVMVFSASSPIGTIDYGDAMFFTKRQLVFFVLGTFSMLIVMNIPYTVFRKWFFLAFLGVVFLLIVVLFTAPINGAKSWIRFGSIGLQPSEFAKLAVILYLAALVSKKGDKIRNFKKGLLPALVIVGFMAALVMLQPDFGTAMILIISSLIVIVAGGASLKQLFAAGTVVTAPASLLLGLYFLLNSTELGYRFSRITTYMDPWSDRLGSGMQIINSLFAFGHGGLTGAGFGQSIQKLHYLPEAHNDFIFAIIGEELGFIGILIFLLLYLGMLWRALIISLRCKDTFGSLLGTGIVGLIAVQAFINMGGVTNLIPMTGVTLPFISYGGSSLLVSMISMGMILSISRHHTAKNEK</sequence>
<keyword evidence="24" id="KW-1185">Reference proteome</keyword>
<reference evidence="24" key="1">
    <citation type="journal article" date="2019" name="Int. J. Syst. Evol. Microbiol.">
        <title>The Global Catalogue of Microorganisms (GCM) 10K type strain sequencing project: providing services to taxonomists for standard genome sequencing and annotation.</title>
        <authorList>
            <consortium name="The Broad Institute Genomics Platform"/>
            <consortium name="The Broad Institute Genome Sequencing Center for Infectious Disease"/>
            <person name="Wu L."/>
            <person name="Ma J."/>
        </authorList>
    </citation>
    <scope>NUCLEOTIDE SEQUENCE [LARGE SCALE GENOMIC DNA]</scope>
    <source>
        <strain evidence="24">KCTC 33676</strain>
    </source>
</reference>
<dbReference type="NCBIfam" id="TIGR02614">
    <property type="entry name" value="ftsW"/>
    <property type="match status" value="1"/>
</dbReference>
<evidence type="ECO:0000256" key="7">
    <source>
        <dbReference type="ARBA" id="ARBA00022692"/>
    </source>
</evidence>
<feature type="transmembrane region" description="Helical" evidence="22">
    <location>
        <begin position="12"/>
        <end position="31"/>
    </location>
</feature>
<evidence type="ECO:0000256" key="20">
    <source>
        <dbReference type="ARBA" id="ARBA00049902"/>
    </source>
</evidence>
<keyword evidence="11 22" id="KW-0472">Membrane</keyword>
<comment type="subcellular location">
    <subcellularLocation>
        <location evidence="1">Cell membrane</location>
        <topology evidence="1">Multi-pass membrane protein</topology>
    </subcellularLocation>
</comment>
<dbReference type="InterPro" id="IPR001182">
    <property type="entry name" value="FtsW/RodA"/>
</dbReference>
<evidence type="ECO:0000256" key="1">
    <source>
        <dbReference type="ARBA" id="ARBA00004651"/>
    </source>
</evidence>
<evidence type="ECO:0000256" key="19">
    <source>
        <dbReference type="ARBA" id="ARBA00044770"/>
    </source>
</evidence>
<evidence type="ECO:0000313" key="24">
    <source>
        <dbReference type="Proteomes" id="UP001597497"/>
    </source>
</evidence>
<proteinExistence type="inferred from homology"/>
<dbReference type="PANTHER" id="PTHR30474:SF2">
    <property type="entry name" value="PEPTIDOGLYCAN GLYCOSYLTRANSFERASE FTSW-RELATED"/>
    <property type="match status" value="1"/>
</dbReference>
<comment type="function">
    <text evidence="21">Peptidoglycan polymerase that is essential for cell division.</text>
</comment>
<feature type="transmembrane region" description="Helical" evidence="22">
    <location>
        <begin position="308"/>
        <end position="327"/>
    </location>
</feature>
<evidence type="ECO:0000256" key="14">
    <source>
        <dbReference type="ARBA" id="ARBA00032370"/>
    </source>
</evidence>
<keyword evidence="9" id="KW-0573">Peptidoglycan synthesis</keyword>
<organism evidence="23 24">
    <name type="scientific">Marinicrinis sediminis</name>
    <dbReference type="NCBI Taxonomy" id="1652465"/>
    <lineage>
        <taxon>Bacteria</taxon>
        <taxon>Bacillati</taxon>
        <taxon>Bacillota</taxon>
        <taxon>Bacilli</taxon>
        <taxon>Bacillales</taxon>
        <taxon>Paenibacillaceae</taxon>
    </lineage>
</organism>
<dbReference type="InterPro" id="IPR013437">
    <property type="entry name" value="FtsW"/>
</dbReference>
<dbReference type="RefSeq" id="WP_379927560.1">
    <property type="nucleotide sequence ID" value="NZ_JBHUMM010000001.1"/>
</dbReference>
<dbReference type="Proteomes" id="UP001597497">
    <property type="component" value="Unassembled WGS sequence"/>
</dbReference>
<evidence type="ECO:0000256" key="6">
    <source>
        <dbReference type="ARBA" id="ARBA00022679"/>
    </source>
</evidence>
<feature type="transmembrane region" description="Helical" evidence="22">
    <location>
        <begin position="141"/>
        <end position="158"/>
    </location>
</feature>
<comment type="pathway">
    <text evidence="2">Cell wall biogenesis; peptidoglycan biosynthesis.</text>
</comment>
<evidence type="ECO:0000256" key="10">
    <source>
        <dbReference type="ARBA" id="ARBA00022989"/>
    </source>
</evidence>
<evidence type="ECO:0000256" key="8">
    <source>
        <dbReference type="ARBA" id="ARBA00022960"/>
    </source>
</evidence>
<keyword evidence="5" id="KW-0328">Glycosyltransferase</keyword>
<feature type="transmembrane region" description="Helical" evidence="22">
    <location>
        <begin position="164"/>
        <end position="181"/>
    </location>
</feature>
<evidence type="ECO:0000256" key="9">
    <source>
        <dbReference type="ARBA" id="ARBA00022984"/>
    </source>
</evidence>
<keyword evidence="3" id="KW-1003">Cell membrane</keyword>
<evidence type="ECO:0000256" key="12">
    <source>
        <dbReference type="ARBA" id="ARBA00023306"/>
    </source>
</evidence>
<evidence type="ECO:0000256" key="15">
    <source>
        <dbReference type="ARBA" id="ARBA00033270"/>
    </source>
</evidence>
<feature type="transmembrane region" description="Helical" evidence="22">
    <location>
        <begin position="76"/>
        <end position="96"/>
    </location>
</feature>
<evidence type="ECO:0000256" key="3">
    <source>
        <dbReference type="ARBA" id="ARBA00022475"/>
    </source>
</evidence>
<dbReference type="Pfam" id="PF01098">
    <property type="entry name" value="FTSW_RODA_SPOVE"/>
    <property type="match status" value="1"/>
</dbReference>
<feature type="transmembrane region" description="Helical" evidence="22">
    <location>
        <begin position="347"/>
        <end position="366"/>
    </location>
</feature>
<protein>
    <recommendedName>
        <fullName evidence="17">Probable peptidoglycan glycosyltransferase FtsW</fullName>
        <ecNumber evidence="19">2.4.99.28</ecNumber>
    </recommendedName>
    <alternativeName>
        <fullName evidence="18">Cell division protein FtsW</fullName>
    </alternativeName>
    <alternativeName>
        <fullName evidence="15">Cell wall polymerase</fullName>
    </alternativeName>
    <alternativeName>
        <fullName evidence="14">Peptidoglycan polymerase</fullName>
    </alternativeName>
</protein>